<name>A0A8S5V5U8_9CAUD</name>
<sequence length="280" mass="31147">MDLLITKGTASVKLSDYGFYNINIDDSAPGISLDKRSVTGRNGTVFGGATFNAKVIKVTGRVAVTNVQEFLSLKDDVFGLLLDDEPFYITKMYPINTDFYNFQIPGQTAGDLDFVNQPHTAWHYRWKVTAEGEADFTFVGNYGQGLKYDFSISFITAELPYGETTPKTVTLANNQIAYAGTAKLSQLEVPFVVELTAIGNQSNFYLEIGDNRFTYSQSGNISAGDIFKISGIETTKNLENVNARTNYAYFVIKPSPTKKVSYKTDFKGTIKILNFKELYK</sequence>
<dbReference type="Pfam" id="PF05709">
    <property type="entry name" value="Sipho_tail"/>
    <property type="match status" value="1"/>
</dbReference>
<dbReference type="InterPro" id="IPR008841">
    <property type="entry name" value="Siphovirus-type_tail_N"/>
</dbReference>
<proteinExistence type="predicted"/>
<evidence type="ECO:0000259" key="1">
    <source>
        <dbReference type="Pfam" id="PF05709"/>
    </source>
</evidence>
<dbReference type="EMBL" id="BK016202">
    <property type="protein sequence ID" value="DAG01991.1"/>
    <property type="molecule type" value="Genomic_DNA"/>
</dbReference>
<reference evidence="2" key="1">
    <citation type="journal article" date="2021" name="Proc. Natl. Acad. Sci. U.S.A.">
        <title>A Catalog of Tens of Thousands of Viruses from Human Metagenomes Reveals Hidden Associations with Chronic Diseases.</title>
        <authorList>
            <person name="Tisza M.J."/>
            <person name="Buck C.B."/>
        </authorList>
    </citation>
    <scope>NUCLEOTIDE SEQUENCE</scope>
    <source>
        <strain evidence="2">Ctg4a4</strain>
    </source>
</reference>
<protein>
    <submittedName>
        <fullName evidence="2">Distal tail protein</fullName>
    </submittedName>
</protein>
<evidence type="ECO:0000313" key="2">
    <source>
        <dbReference type="EMBL" id="DAG01991.1"/>
    </source>
</evidence>
<accession>A0A8S5V5U8</accession>
<organism evidence="2">
    <name type="scientific">Siphoviridae sp. ctg4a4</name>
    <dbReference type="NCBI Taxonomy" id="2825602"/>
    <lineage>
        <taxon>Viruses</taxon>
        <taxon>Duplodnaviria</taxon>
        <taxon>Heunggongvirae</taxon>
        <taxon>Uroviricota</taxon>
        <taxon>Caudoviricetes</taxon>
    </lineage>
</organism>
<feature type="domain" description="Siphovirus-type tail component RIFT-related" evidence="1">
    <location>
        <begin position="11"/>
        <end position="91"/>
    </location>
</feature>